<dbReference type="SUPFAM" id="SSF49503">
    <property type="entry name" value="Cupredoxins"/>
    <property type="match status" value="1"/>
</dbReference>
<dbReference type="RefSeq" id="WP_343184367.1">
    <property type="nucleotide sequence ID" value="NZ_JBCITM010000001.1"/>
</dbReference>
<accession>A0ABU9VP87</accession>
<organism evidence="5 6">
    <name type="scientific">Anoxynatronum sibiricum</name>
    <dbReference type="NCBI Taxonomy" id="210623"/>
    <lineage>
        <taxon>Bacteria</taxon>
        <taxon>Bacillati</taxon>
        <taxon>Bacillota</taxon>
        <taxon>Clostridia</taxon>
        <taxon>Eubacteriales</taxon>
        <taxon>Clostridiaceae</taxon>
        <taxon>Anoxynatronum</taxon>
    </lineage>
</organism>
<reference evidence="5 6" key="1">
    <citation type="submission" date="2024-04" db="EMBL/GenBank/DDBJ databases">
        <title>Genome sequencing and metabolic network reconstruction of aminoacids and betaine degradation by Anoxynatronum sibiricum.</title>
        <authorList>
            <person name="Detkova E.N."/>
            <person name="Boltjanskaja Y.V."/>
            <person name="Mardanov A.V."/>
            <person name="Kevbrin V."/>
        </authorList>
    </citation>
    <scope>NUCLEOTIDE SEQUENCE [LARGE SCALE GENOMIC DNA]</scope>
    <source>
        <strain evidence="5 6">Z-7981</strain>
    </source>
</reference>
<dbReference type="Proteomes" id="UP001407405">
    <property type="component" value="Unassembled WGS sequence"/>
</dbReference>
<dbReference type="SUPFAM" id="SSF55008">
    <property type="entry name" value="HMA, heavy metal-associated domain"/>
    <property type="match status" value="1"/>
</dbReference>
<feature type="transmembrane region" description="Helical" evidence="3">
    <location>
        <begin position="90"/>
        <end position="108"/>
    </location>
</feature>
<name>A0ABU9VP87_9CLOT</name>
<comment type="caution">
    <text evidence="5">The sequence shown here is derived from an EMBL/GenBank/DDBJ whole genome shotgun (WGS) entry which is preliminary data.</text>
</comment>
<feature type="transmembrane region" description="Helical" evidence="3">
    <location>
        <begin position="128"/>
        <end position="155"/>
    </location>
</feature>
<keyword evidence="3" id="KW-0812">Transmembrane</keyword>
<evidence type="ECO:0000256" key="2">
    <source>
        <dbReference type="SAM" id="MobiDB-lite"/>
    </source>
</evidence>
<dbReference type="InterPro" id="IPR039447">
    <property type="entry name" value="UreH-like_TM_dom"/>
</dbReference>
<dbReference type="InterPro" id="IPR006121">
    <property type="entry name" value="HMA_dom"/>
</dbReference>
<sequence length="477" mass="50888">MEHNYLTLNVDGMTCTGCEQVIQSSLLKHPGVVQAEADFVTSSVSVSFTSPATPKSIRVTIENAGYTPQVKAYSPARASFGWELPPPIKAAVKWAGLALVLLLAYRLIQKADSMAFLPEIQDEMSYGILFVIGLLTSLHCVTMCGGIALSQCIGAGDQRDLSGRLRPSLLYNGGRIVSYTIIGGFIGALGSVISMTLRSQGIVVIIAGVFMMIMGLNLLGLFPVLRRLIPRLPAGLSGRLANSREGRGPFVVGLINGFMPCGPLQTMQLYALGTGSFVAGATSMFFFSLGTAPLLFALGALSTFVSQRFNRRMLAASGVLVMLLGVVMITRGLSLTGTVAPSFTAPSYSNMAMLEDGRQVVRIELEPYYYEPIVVQKGIPVTFIVHAEQQNINGCNNAIVIPAYDVRNNIVAGENLFEFTPTETGTIAYSCWMGMIRSSIQVVDDLSTMTPSAVPASPSQGFPEAPADDCCSGPFSS</sequence>
<feature type="domain" description="HMA" evidence="4">
    <location>
        <begin position="4"/>
        <end position="69"/>
    </location>
</feature>
<proteinExistence type="predicted"/>
<feature type="region of interest" description="Disordered" evidence="2">
    <location>
        <begin position="451"/>
        <end position="477"/>
    </location>
</feature>
<keyword evidence="3" id="KW-0472">Membrane</keyword>
<keyword evidence="3" id="KW-1133">Transmembrane helix</keyword>
<dbReference type="PANTHER" id="PTHR42208:SF1">
    <property type="entry name" value="HEAVY METAL TRANSPORTER"/>
    <property type="match status" value="1"/>
</dbReference>
<dbReference type="InterPro" id="IPR008972">
    <property type="entry name" value="Cupredoxin"/>
</dbReference>
<evidence type="ECO:0000313" key="5">
    <source>
        <dbReference type="EMBL" id="MEN1758983.1"/>
    </source>
</evidence>
<evidence type="ECO:0000256" key="3">
    <source>
        <dbReference type="SAM" id="Phobius"/>
    </source>
</evidence>
<keyword evidence="6" id="KW-1185">Reference proteome</keyword>
<protein>
    <submittedName>
        <fullName evidence="5">Sulfite exporter TauE/SafE family protein</fullName>
    </submittedName>
</protein>
<dbReference type="PANTHER" id="PTHR42208">
    <property type="entry name" value="HEAVY METAL TRANSPORTER-RELATED"/>
    <property type="match status" value="1"/>
</dbReference>
<evidence type="ECO:0000313" key="6">
    <source>
        <dbReference type="Proteomes" id="UP001407405"/>
    </source>
</evidence>
<dbReference type="EMBL" id="JBCITM010000001">
    <property type="protein sequence ID" value="MEN1758983.1"/>
    <property type="molecule type" value="Genomic_DNA"/>
</dbReference>
<feature type="transmembrane region" description="Helical" evidence="3">
    <location>
        <begin position="277"/>
        <end position="301"/>
    </location>
</feature>
<dbReference type="Pfam" id="PF13386">
    <property type="entry name" value="DsbD_2"/>
    <property type="match status" value="1"/>
</dbReference>
<dbReference type="PROSITE" id="PS01047">
    <property type="entry name" value="HMA_1"/>
    <property type="match status" value="1"/>
</dbReference>
<feature type="transmembrane region" description="Helical" evidence="3">
    <location>
        <begin position="246"/>
        <end position="265"/>
    </location>
</feature>
<dbReference type="CDD" id="cd00371">
    <property type="entry name" value="HMA"/>
    <property type="match status" value="1"/>
</dbReference>
<dbReference type="InterPro" id="IPR017969">
    <property type="entry name" value="Heavy-metal-associated_CS"/>
</dbReference>
<evidence type="ECO:0000259" key="4">
    <source>
        <dbReference type="PROSITE" id="PS50846"/>
    </source>
</evidence>
<feature type="transmembrane region" description="Helical" evidence="3">
    <location>
        <begin position="202"/>
        <end position="225"/>
    </location>
</feature>
<dbReference type="InterPro" id="IPR036163">
    <property type="entry name" value="HMA_dom_sf"/>
</dbReference>
<dbReference type="Pfam" id="PF00403">
    <property type="entry name" value="HMA"/>
    <property type="match status" value="1"/>
</dbReference>
<dbReference type="PROSITE" id="PS50846">
    <property type="entry name" value="HMA_2"/>
    <property type="match status" value="1"/>
</dbReference>
<feature type="transmembrane region" description="Helical" evidence="3">
    <location>
        <begin position="176"/>
        <end position="196"/>
    </location>
</feature>
<dbReference type="Gene3D" id="2.60.40.420">
    <property type="entry name" value="Cupredoxins - blue copper proteins"/>
    <property type="match status" value="1"/>
</dbReference>
<feature type="transmembrane region" description="Helical" evidence="3">
    <location>
        <begin position="313"/>
        <end position="333"/>
    </location>
</feature>
<evidence type="ECO:0000256" key="1">
    <source>
        <dbReference type="ARBA" id="ARBA00022723"/>
    </source>
</evidence>
<dbReference type="Gene3D" id="3.30.70.100">
    <property type="match status" value="1"/>
</dbReference>
<gene>
    <name evidence="5" type="ORF">AAIG11_00730</name>
</gene>
<keyword evidence="1" id="KW-0479">Metal-binding</keyword>